<evidence type="ECO:0000256" key="1">
    <source>
        <dbReference type="ARBA" id="ARBA00004948"/>
    </source>
</evidence>
<dbReference type="OrthoDB" id="9794226at2"/>
<dbReference type="NCBIfam" id="TIGR02352">
    <property type="entry name" value="thiamin_ThiO"/>
    <property type="match status" value="1"/>
</dbReference>
<dbReference type="SUPFAM" id="SSF51905">
    <property type="entry name" value="FAD/NAD(P)-binding domain"/>
    <property type="match status" value="1"/>
</dbReference>
<dbReference type="AlphaFoldDB" id="A0A4P6JML9"/>
<accession>A0A4P6JML9</accession>
<dbReference type="InterPro" id="IPR006076">
    <property type="entry name" value="FAD-dep_OxRdtase"/>
</dbReference>
<keyword evidence="3 7" id="KW-0560">Oxidoreductase</keyword>
<gene>
    <name evidence="7" type="primary">thiO</name>
    <name evidence="7" type="ORF">EPA93_10875</name>
</gene>
<dbReference type="GO" id="GO:0043799">
    <property type="term" value="F:glycine oxidase activity"/>
    <property type="evidence" value="ECO:0007669"/>
    <property type="project" value="UniProtKB-EC"/>
</dbReference>
<keyword evidence="8" id="KW-1185">Reference proteome</keyword>
<dbReference type="Pfam" id="PF01266">
    <property type="entry name" value="DAO"/>
    <property type="match status" value="1"/>
</dbReference>
<dbReference type="Gene3D" id="3.50.50.60">
    <property type="entry name" value="FAD/NAD(P)-binding domain"/>
    <property type="match status" value="1"/>
</dbReference>
<dbReference type="Gene3D" id="3.30.9.10">
    <property type="entry name" value="D-Amino Acid Oxidase, subunit A, domain 2"/>
    <property type="match status" value="1"/>
</dbReference>
<sequence length="385" mass="41556">MAQTPDIVIIGGGVIGCSIAYHLRKAGAEVLVIEREEVAAEASSAAAGLLSPLGNINQPGPFADLLLASWRLYPELIPELEEASGIDVEYKQVGALHVATQEQTVEKLRHFKQLWEEHGARVNWLSGDEVREMEPLLSPHALAALHTPEEGSMKVERLTRAFAGAARQLGVRFQEHTEVKGFQRDGARVTGIQTVAGETIACNQLVIASGAWSARCGEWLDVAIPVEPVRGQILSLRQMQTPLRHAIFSEEVYMAPKLDGTIYVGATVERVGYDKRNTVGGVAWVLNSAMHIVPEFEKAGIVNIWAGLRPGTPDGVPILGRAPGWDNVILATGHNGQGFELCAITGRTIAGLVLSGQTPALIRAFGLERFGQGQQPLSSQDLPRR</sequence>
<dbReference type="RefSeq" id="WP_129887312.1">
    <property type="nucleotide sequence ID" value="NZ_CP035758.1"/>
</dbReference>
<evidence type="ECO:0000313" key="8">
    <source>
        <dbReference type="Proteomes" id="UP000290365"/>
    </source>
</evidence>
<dbReference type="GO" id="GO:0009228">
    <property type="term" value="P:thiamine biosynthetic process"/>
    <property type="evidence" value="ECO:0007669"/>
    <property type="project" value="UniProtKB-KW"/>
</dbReference>
<protein>
    <recommendedName>
        <fullName evidence="5">glycine oxidase</fullName>
        <ecNumber evidence="5">1.4.3.19</ecNumber>
    </recommendedName>
</protein>
<comment type="catalytic activity">
    <reaction evidence="4">
        <text>glycine + O2 + H2O = glyoxylate + H2O2 + NH4(+)</text>
        <dbReference type="Rhea" id="RHEA:11532"/>
        <dbReference type="ChEBI" id="CHEBI:15377"/>
        <dbReference type="ChEBI" id="CHEBI:15379"/>
        <dbReference type="ChEBI" id="CHEBI:16240"/>
        <dbReference type="ChEBI" id="CHEBI:28938"/>
        <dbReference type="ChEBI" id="CHEBI:36655"/>
        <dbReference type="ChEBI" id="CHEBI:57305"/>
        <dbReference type="EC" id="1.4.3.19"/>
    </reaction>
</comment>
<dbReference type="InterPro" id="IPR012727">
    <property type="entry name" value="Gly_oxidase_ThiO"/>
</dbReference>
<reference evidence="7 8" key="1">
    <citation type="submission" date="2019-01" db="EMBL/GenBank/DDBJ databases">
        <title>Ktedonosporobacter rubrisoli SCAWS-G2.</title>
        <authorList>
            <person name="Huang Y."/>
            <person name="Yan B."/>
        </authorList>
    </citation>
    <scope>NUCLEOTIDE SEQUENCE [LARGE SCALE GENOMIC DNA]</scope>
    <source>
        <strain evidence="7 8">SCAWS-G2</strain>
    </source>
</reference>
<evidence type="ECO:0000313" key="7">
    <source>
        <dbReference type="EMBL" id="QBD76484.1"/>
    </source>
</evidence>
<dbReference type="SUPFAM" id="SSF54373">
    <property type="entry name" value="FAD-linked reductases, C-terminal domain"/>
    <property type="match status" value="1"/>
</dbReference>
<comment type="pathway">
    <text evidence="1">Cofactor biosynthesis; thiamine diphosphate biosynthesis.</text>
</comment>
<dbReference type="GO" id="GO:0009229">
    <property type="term" value="P:thiamine diphosphate biosynthetic process"/>
    <property type="evidence" value="ECO:0007669"/>
    <property type="project" value="UniProtKB-UniPathway"/>
</dbReference>
<dbReference type="GO" id="GO:0005737">
    <property type="term" value="C:cytoplasm"/>
    <property type="evidence" value="ECO:0007669"/>
    <property type="project" value="TreeGrafter"/>
</dbReference>
<organism evidence="7 8">
    <name type="scientific">Ktedonosporobacter rubrisoli</name>
    <dbReference type="NCBI Taxonomy" id="2509675"/>
    <lineage>
        <taxon>Bacteria</taxon>
        <taxon>Bacillati</taxon>
        <taxon>Chloroflexota</taxon>
        <taxon>Ktedonobacteria</taxon>
        <taxon>Ktedonobacterales</taxon>
        <taxon>Ktedonosporobacteraceae</taxon>
        <taxon>Ktedonosporobacter</taxon>
    </lineage>
</organism>
<evidence type="ECO:0000259" key="6">
    <source>
        <dbReference type="Pfam" id="PF01266"/>
    </source>
</evidence>
<evidence type="ECO:0000256" key="4">
    <source>
        <dbReference type="ARBA" id="ARBA00049872"/>
    </source>
</evidence>
<proteinExistence type="predicted"/>
<dbReference type="KEGG" id="kbs:EPA93_10875"/>
<dbReference type="EC" id="1.4.3.19" evidence="5"/>
<evidence type="ECO:0000256" key="5">
    <source>
        <dbReference type="ARBA" id="ARBA00050018"/>
    </source>
</evidence>
<keyword evidence="2" id="KW-0784">Thiamine biosynthesis</keyword>
<dbReference type="InterPro" id="IPR036188">
    <property type="entry name" value="FAD/NAD-bd_sf"/>
</dbReference>
<evidence type="ECO:0000256" key="3">
    <source>
        <dbReference type="ARBA" id="ARBA00023002"/>
    </source>
</evidence>
<feature type="domain" description="FAD dependent oxidoreductase" evidence="6">
    <location>
        <begin position="6"/>
        <end position="350"/>
    </location>
</feature>
<dbReference type="UniPathway" id="UPA00060"/>
<dbReference type="PANTHER" id="PTHR13847">
    <property type="entry name" value="SARCOSINE DEHYDROGENASE-RELATED"/>
    <property type="match status" value="1"/>
</dbReference>
<dbReference type="GO" id="GO:0050660">
    <property type="term" value="F:flavin adenine dinucleotide binding"/>
    <property type="evidence" value="ECO:0007669"/>
    <property type="project" value="InterPro"/>
</dbReference>
<dbReference type="PANTHER" id="PTHR13847:SF289">
    <property type="entry name" value="GLYCINE OXIDASE"/>
    <property type="match status" value="1"/>
</dbReference>
<evidence type="ECO:0000256" key="2">
    <source>
        <dbReference type="ARBA" id="ARBA00022977"/>
    </source>
</evidence>
<name>A0A4P6JML9_KTERU</name>
<dbReference type="EMBL" id="CP035758">
    <property type="protein sequence ID" value="QBD76484.1"/>
    <property type="molecule type" value="Genomic_DNA"/>
</dbReference>
<dbReference type="Proteomes" id="UP000290365">
    <property type="component" value="Chromosome"/>
</dbReference>